<organism evidence="1">
    <name type="scientific">marine sediment metagenome</name>
    <dbReference type="NCBI Taxonomy" id="412755"/>
    <lineage>
        <taxon>unclassified sequences</taxon>
        <taxon>metagenomes</taxon>
        <taxon>ecological metagenomes</taxon>
    </lineage>
</organism>
<accession>A0A0F9CXN7</accession>
<proteinExistence type="predicted"/>
<reference evidence="1" key="1">
    <citation type="journal article" date="2015" name="Nature">
        <title>Complex archaea that bridge the gap between prokaryotes and eukaryotes.</title>
        <authorList>
            <person name="Spang A."/>
            <person name="Saw J.H."/>
            <person name="Jorgensen S.L."/>
            <person name="Zaremba-Niedzwiedzka K."/>
            <person name="Martijn J."/>
            <person name="Lind A.E."/>
            <person name="van Eijk R."/>
            <person name="Schleper C."/>
            <person name="Guy L."/>
            <person name="Ettema T.J."/>
        </authorList>
    </citation>
    <scope>NUCLEOTIDE SEQUENCE</scope>
</reference>
<feature type="non-terminal residue" evidence="1">
    <location>
        <position position="157"/>
    </location>
</feature>
<evidence type="ECO:0000313" key="1">
    <source>
        <dbReference type="EMBL" id="KKL54128.1"/>
    </source>
</evidence>
<comment type="caution">
    <text evidence="1">The sequence shown here is derived from an EMBL/GenBank/DDBJ whole genome shotgun (WGS) entry which is preliminary data.</text>
</comment>
<protein>
    <submittedName>
        <fullName evidence="1">Uncharacterized protein</fullName>
    </submittedName>
</protein>
<gene>
    <name evidence="1" type="ORF">LCGC14_2268500</name>
</gene>
<name>A0A0F9CXN7_9ZZZZ</name>
<dbReference type="EMBL" id="LAZR01031309">
    <property type="protein sequence ID" value="KKL54128.1"/>
    <property type="molecule type" value="Genomic_DNA"/>
</dbReference>
<sequence length="157" mass="17629">MWIKSMYTYTILSLVLLNSLQRIHAQSDIQGASFYYTDFSNAALPEGWKSSMPGYHASVKIQAFELSISKSSAGEHYTFGNLFVKDFDLRSYMTITYRATDTILAGLSLYGQHASISHQEIFALPASGEWASYTFNLSSLASESWGYDLDSIQLVFQ</sequence>
<dbReference type="AlphaFoldDB" id="A0A0F9CXN7"/>